<dbReference type="InterPro" id="IPR023232">
    <property type="entry name" value="Glyco_hydro_2_AS"/>
</dbReference>
<dbReference type="EMBL" id="BKCJ011475930">
    <property type="protein sequence ID" value="GFD36740.1"/>
    <property type="molecule type" value="Genomic_DNA"/>
</dbReference>
<dbReference type="Pfam" id="PF02836">
    <property type="entry name" value="Glyco_hydro_2_C"/>
    <property type="match status" value="2"/>
</dbReference>
<feature type="non-terminal residue" evidence="2">
    <location>
        <position position="120"/>
    </location>
</feature>
<sequence>MRTIRFDANEGFFLNGQHVKIKGTNNHQEHAGVGAAIPDALQDWRIAQLKSFGSNAYRCSHNPPTPELLDACDRLGMLVIDENRLMGITEPALKELKTMMVRDRNHPSIISWSMGNEEWA</sequence>
<dbReference type="GO" id="GO:0005975">
    <property type="term" value="P:carbohydrate metabolic process"/>
    <property type="evidence" value="ECO:0007669"/>
    <property type="project" value="InterPro"/>
</dbReference>
<dbReference type="GO" id="GO:0004553">
    <property type="term" value="F:hydrolase activity, hydrolyzing O-glycosyl compounds"/>
    <property type="evidence" value="ECO:0007669"/>
    <property type="project" value="InterPro"/>
</dbReference>
<dbReference type="InterPro" id="IPR006103">
    <property type="entry name" value="Glyco_hydro_2_cat"/>
</dbReference>
<dbReference type="Gene3D" id="3.20.20.80">
    <property type="entry name" value="Glycosidases"/>
    <property type="match status" value="1"/>
</dbReference>
<dbReference type="PROSITE" id="PS00608">
    <property type="entry name" value="GLYCOSYL_HYDROL_F2_2"/>
    <property type="match status" value="1"/>
</dbReference>
<keyword evidence="2" id="KW-0378">Hydrolase</keyword>
<dbReference type="InterPro" id="IPR017853">
    <property type="entry name" value="GH"/>
</dbReference>
<feature type="domain" description="Glycoside hydrolase family 2 catalytic" evidence="1">
    <location>
        <begin position="93"/>
        <end position="118"/>
    </location>
</feature>
<gene>
    <name evidence="2" type="ORF">Tci_908709</name>
</gene>
<feature type="domain" description="Glycoside hydrolase family 2 catalytic" evidence="1">
    <location>
        <begin position="9"/>
        <end position="89"/>
    </location>
</feature>
<dbReference type="PRINTS" id="PR00132">
    <property type="entry name" value="GLHYDRLASE2"/>
</dbReference>
<proteinExistence type="predicted"/>
<dbReference type="InterPro" id="IPR006101">
    <property type="entry name" value="Glyco_hydro_2"/>
</dbReference>
<organism evidence="2">
    <name type="scientific">Tanacetum cinerariifolium</name>
    <name type="common">Dalmatian daisy</name>
    <name type="synonym">Chrysanthemum cinerariifolium</name>
    <dbReference type="NCBI Taxonomy" id="118510"/>
    <lineage>
        <taxon>Eukaryota</taxon>
        <taxon>Viridiplantae</taxon>
        <taxon>Streptophyta</taxon>
        <taxon>Embryophyta</taxon>
        <taxon>Tracheophyta</taxon>
        <taxon>Spermatophyta</taxon>
        <taxon>Magnoliopsida</taxon>
        <taxon>eudicotyledons</taxon>
        <taxon>Gunneridae</taxon>
        <taxon>Pentapetalae</taxon>
        <taxon>asterids</taxon>
        <taxon>campanulids</taxon>
        <taxon>Asterales</taxon>
        <taxon>Asteraceae</taxon>
        <taxon>Asteroideae</taxon>
        <taxon>Anthemideae</taxon>
        <taxon>Anthemidinae</taxon>
        <taxon>Tanacetum</taxon>
    </lineage>
</organism>
<name>A0A699VQR2_TANCI</name>
<dbReference type="PANTHER" id="PTHR42732:SF1">
    <property type="entry name" value="BETA-MANNOSIDASE"/>
    <property type="match status" value="1"/>
</dbReference>
<protein>
    <submittedName>
        <fullName evidence="2">Glycoside hydrolase family 2 protein</fullName>
    </submittedName>
</protein>
<dbReference type="AlphaFoldDB" id="A0A699VQR2"/>
<evidence type="ECO:0000313" key="2">
    <source>
        <dbReference type="EMBL" id="GFD36740.1"/>
    </source>
</evidence>
<dbReference type="PANTHER" id="PTHR42732">
    <property type="entry name" value="BETA-GALACTOSIDASE"/>
    <property type="match status" value="1"/>
</dbReference>
<accession>A0A699VQR2</accession>
<dbReference type="InterPro" id="IPR051913">
    <property type="entry name" value="GH2_Domain-Containing"/>
</dbReference>
<comment type="caution">
    <text evidence="2">The sequence shown here is derived from an EMBL/GenBank/DDBJ whole genome shotgun (WGS) entry which is preliminary data.</text>
</comment>
<reference evidence="2" key="1">
    <citation type="journal article" date="2019" name="Sci. Rep.">
        <title>Draft genome of Tanacetum cinerariifolium, the natural source of mosquito coil.</title>
        <authorList>
            <person name="Yamashiro T."/>
            <person name="Shiraishi A."/>
            <person name="Satake H."/>
            <person name="Nakayama K."/>
        </authorList>
    </citation>
    <scope>NUCLEOTIDE SEQUENCE</scope>
</reference>
<dbReference type="SUPFAM" id="SSF51445">
    <property type="entry name" value="(Trans)glycosidases"/>
    <property type="match status" value="1"/>
</dbReference>
<evidence type="ECO:0000259" key="1">
    <source>
        <dbReference type="Pfam" id="PF02836"/>
    </source>
</evidence>